<sequence>MILDSNKKIVAEKAVEEIKDGMTVGLGSGSTVYWMLQALGERVKDGLEIVGIPTSQKTEKLAKELGIPLADFSSVDGIDLAIDGADEVDPHLNLLKGGGGSLVREKIVDILAKRLIIIVDETKVVDYLGTFSLPVEVVPFGWETTSKRIAEYGCLPRRREQNGEAFISDNGNYILDCDFESIEKPAELHENLKKLVGVVETGLFINMADVVMVGHAGMVDVLTKA</sequence>
<feature type="binding site" evidence="3">
    <location>
        <begin position="28"/>
        <end position="31"/>
    </location>
    <ligand>
        <name>substrate</name>
    </ligand>
</feature>
<feature type="binding site" evidence="3">
    <location>
        <begin position="96"/>
        <end position="99"/>
    </location>
    <ligand>
        <name>substrate</name>
    </ligand>
</feature>
<dbReference type="InterPro" id="IPR020672">
    <property type="entry name" value="Ribose5P_isomerase_typA_subgr"/>
</dbReference>
<gene>
    <name evidence="3" type="primary">rpiA</name>
    <name evidence="4" type="ORF">OPHB3_2590</name>
</gene>
<dbReference type="EC" id="5.3.1.6" evidence="3"/>
<dbReference type="PANTHER" id="PTHR43748">
    <property type="entry name" value="RIBOSE-5-PHOSPHATE ISOMERASE 3, CHLOROPLASTIC-RELATED"/>
    <property type="match status" value="1"/>
</dbReference>
<feature type="active site" description="Proton acceptor" evidence="3">
    <location>
        <position position="105"/>
    </location>
</feature>
<accession>A0A0U9HA17</accession>
<dbReference type="Gene3D" id="3.40.50.1360">
    <property type="match status" value="1"/>
</dbReference>
<dbReference type="InterPro" id="IPR050262">
    <property type="entry name" value="Ribose-5P_isomerase"/>
</dbReference>
<comment type="function">
    <text evidence="3">Catalyzes the reversible conversion of ribose-5-phosphate to ribulose 5-phosphate.</text>
</comment>
<feature type="binding site" evidence="3">
    <location>
        <position position="123"/>
    </location>
    <ligand>
        <name>substrate</name>
    </ligand>
</feature>
<dbReference type="SUPFAM" id="SSF100950">
    <property type="entry name" value="NagB/RpiA/CoA transferase-like"/>
    <property type="match status" value="1"/>
</dbReference>
<dbReference type="OrthoDB" id="5870696at2"/>
<dbReference type="CDD" id="cd01398">
    <property type="entry name" value="RPI_A"/>
    <property type="match status" value="1"/>
</dbReference>
<reference evidence="5" key="1">
    <citation type="submission" date="2015-07" db="EMBL/GenBank/DDBJ databases">
        <title>Draft Genome Sequence of Oceanobacillus picturae Heshi-B3 that Was Isolated from Fermented Rice Bran with Aging Salted Mackerel, Which Was Named Heshiko as Traditional Fermented Seafood in Japan.</title>
        <authorList>
            <person name="Akuzawa S."/>
            <person name="Nakagawa J."/>
            <person name="Kanekatsu T."/>
            <person name="Kanesaki Y."/>
            <person name="Suzuki T."/>
        </authorList>
    </citation>
    <scope>NUCLEOTIDE SEQUENCE [LARGE SCALE GENOMIC DNA]</scope>
    <source>
        <strain evidence="5">Heshi-B3</strain>
    </source>
</reference>
<comment type="catalytic activity">
    <reaction evidence="1 3">
        <text>aldehydo-D-ribose 5-phosphate = D-ribulose 5-phosphate</text>
        <dbReference type="Rhea" id="RHEA:14657"/>
        <dbReference type="ChEBI" id="CHEBI:58121"/>
        <dbReference type="ChEBI" id="CHEBI:58273"/>
        <dbReference type="EC" id="5.3.1.6"/>
    </reaction>
</comment>
<comment type="pathway">
    <text evidence="3">Carbohydrate degradation; pentose phosphate pathway; D-ribose 5-phosphate from D-ribulose 5-phosphate (non-oxidative stage): step 1/1.</text>
</comment>
<evidence type="ECO:0000256" key="2">
    <source>
        <dbReference type="ARBA" id="ARBA00023235"/>
    </source>
</evidence>
<dbReference type="Gene3D" id="3.30.70.260">
    <property type="match status" value="1"/>
</dbReference>
<organism evidence="4 5">
    <name type="scientific">Oceanobacillus picturae</name>
    <dbReference type="NCBI Taxonomy" id="171693"/>
    <lineage>
        <taxon>Bacteria</taxon>
        <taxon>Bacillati</taxon>
        <taxon>Bacillota</taxon>
        <taxon>Bacilli</taxon>
        <taxon>Bacillales</taxon>
        <taxon>Bacillaceae</taxon>
        <taxon>Oceanobacillus</taxon>
    </lineage>
</organism>
<dbReference type="InterPro" id="IPR037171">
    <property type="entry name" value="NagB/RpiA_transferase-like"/>
</dbReference>
<evidence type="ECO:0000313" key="5">
    <source>
        <dbReference type="Proteomes" id="UP000052946"/>
    </source>
</evidence>
<keyword evidence="2 3" id="KW-0413">Isomerase</keyword>
<dbReference type="PANTHER" id="PTHR43748:SF3">
    <property type="entry name" value="RIBOSE-5-PHOSPHATE ISOMERASE 3, CHLOROPLASTIC-RELATED"/>
    <property type="match status" value="1"/>
</dbReference>
<evidence type="ECO:0000256" key="1">
    <source>
        <dbReference type="ARBA" id="ARBA00001713"/>
    </source>
</evidence>
<dbReference type="GO" id="GO:0004751">
    <property type="term" value="F:ribose-5-phosphate isomerase activity"/>
    <property type="evidence" value="ECO:0007669"/>
    <property type="project" value="UniProtKB-UniRule"/>
</dbReference>
<evidence type="ECO:0000256" key="3">
    <source>
        <dbReference type="HAMAP-Rule" id="MF_00170"/>
    </source>
</evidence>
<dbReference type="EMBL" id="BBXV01000030">
    <property type="protein sequence ID" value="GAQ18649.1"/>
    <property type="molecule type" value="Genomic_DNA"/>
</dbReference>
<dbReference type="Proteomes" id="UP000052946">
    <property type="component" value="Unassembled WGS sequence"/>
</dbReference>
<protein>
    <recommendedName>
        <fullName evidence="3">Ribose-5-phosphate isomerase A</fullName>
        <ecNumber evidence="3">5.3.1.6</ecNumber>
    </recommendedName>
    <alternativeName>
        <fullName evidence="3">Phosphoriboisomerase A</fullName>
        <shortName evidence="3">PRI</shortName>
    </alternativeName>
</protein>
<dbReference type="UniPathway" id="UPA00115">
    <property type="reaction ID" value="UER00412"/>
</dbReference>
<dbReference type="Pfam" id="PF06026">
    <property type="entry name" value="Rib_5-P_isom_A"/>
    <property type="match status" value="1"/>
</dbReference>
<name>A0A0U9HA17_9BACI</name>
<proteinExistence type="inferred from homology"/>
<comment type="similarity">
    <text evidence="3">Belongs to the ribose 5-phosphate isomerase family.</text>
</comment>
<comment type="subunit">
    <text evidence="3">Homodimer.</text>
</comment>
<comment type="caution">
    <text evidence="4">The sequence shown here is derived from an EMBL/GenBank/DDBJ whole genome shotgun (WGS) entry which is preliminary data.</text>
</comment>
<dbReference type="SUPFAM" id="SSF75445">
    <property type="entry name" value="D-ribose-5-phosphate isomerase (RpiA), lid domain"/>
    <property type="match status" value="1"/>
</dbReference>
<reference evidence="4 5" key="2">
    <citation type="journal article" date="2016" name="Genome Announc.">
        <title>Draft Genome Sequence of Oceanobacillus picturae Heshi-B3, Isolated from Fermented Rice Bran in a Traditional Japanese Seafood Dish.</title>
        <authorList>
            <person name="Akuzawa S."/>
            <person name="Nagaoka J."/>
            <person name="Kanekatsu M."/>
            <person name="Kanesaki Y."/>
            <person name="Suzuki T."/>
        </authorList>
    </citation>
    <scope>NUCLEOTIDE SEQUENCE [LARGE SCALE GENOMIC DNA]</scope>
    <source>
        <strain evidence="4 5">Heshi-B3</strain>
    </source>
</reference>
<feature type="binding site" evidence="3">
    <location>
        <begin position="83"/>
        <end position="86"/>
    </location>
    <ligand>
        <name>substrate</name>
    </ligand>
</feature>
<dbReference type="NCBIfam" id="TIGR00021">
    <property type="entry name" value="rpiA"/>
    <property type="match status" value="1"/>
</dbReference>
<dbReference type="AlphaFoldDB" id="A0A0U9HA17"/>
<dbReference type="FunFam" id="3.40.50.1360:FF:000001">
    <property type="entry name" value="Ribose-5-phosphate isomerase A"/>
    <property type="match status" value="1"/>
</dbReference>
<dbReference type="NCBIfam" id="NF001924">
    <property type="entry name" value="PRK00702.1"/>
    <property type="match status" value="1"/>
</dbReference>
<dbReference type="HAMAP" id="MF_00170">
    <property type="entry name" value="Rib_5P_isom_A"/>
    <property type="match status" value="1"/>
</dbReference>
<dbReference type="GO" id="GO:0009052">
    <property type="term" value="P:pentose-phosphate shunt, non-oxidative branch"/>
    <property type="evidence" value="ECO:0007669"/>
    <property type="project" value="UniProtKB-UniRule"/>
</dbReference>
<dbReference type="InterPro" id="IPR004788">
    <property type="entry name" value="Ribose5P_isomerase_type_A"/>
</dbReference>
<evidence type="ECO:0000313" key="4">
    <source>
        <dbReference type="EMBL" id="GAQ18649.1"/>
    </source>
</evidence>